<dbReference type="SUPFAM" id="SSF51182">
    <property type="entry name" value="RmlC-like cupins"/>
    <property type="match status" value="1"/>
</dbReference>
<organism evidence="2 3">
    <name type="scientific">Biomphalaria glabrata</name>
    <name type="common">Bloodfluke planorb</name>
    <name type="synonym">Freshwater snail</name>
    <dbReference type="NCBI Taxonomy" id="6526"/>
    <lineage>
        <taxon>Eukaryota</taxon>
        <taxon>Metazoa</taxon>
        <taxon>Spiralia</taxon>
        <taxon>Lophotrochozoa</taxon>
        <taxon>Mollusca</taxon>
        <taxon>Gastropoda</taxon>
        <taxon>Heterobranchia</taxon>
        <taxon>Euthyneura</taxon>
        <taxon>Panpulmonata</taxon>
        <taxon>Hygrophila</taxon>
        <taxon>Lymnaeoidea</taxon>
        <taxon>Planorbidae</taxon>
        <taxon>Biomphalaria</taxon>
    </lineage>
</organism>
<dbReference type="KEGG" id="bgt:106059206"/>
<protein>
    <recommendedName>
        <fullName evidence="1">Cupin type-2 domain-containing protein</fullName>
    </recommendedName>
</protein>
<accession>A0A182Z5P8</accession>
<evidence type="ECO:0000313" key="3">
    <source>
        <dbReference type="Proteomes" id="UP000076420"/>
    </source>
</evidence>
<name>A0A182Z5P8_BIOGL</name>
<dbReference type="Gene3D" id="2.60.120.10">
    <property type="entry name" value="Jelly Rolls"/>
    <property type="match status" value="1"/>
</dbReference>
<proteinExistence type="predicted"/>
<reference evidence="2" key="2">
    <citation type="submission" date="2013-03" db="EMBL/GenBank/DDBJ databases">
        <title>Sequence assembly of the Biomphalaria glabrata genome version 4.3.</title>
        <authorList>
            <person name="Warren W."/>
            <person name="Wilson R.K."/>
            <person name="Hillier L.W."/>
            <person name="Minx P."/>
        </authorList>
    </citation>
    <scope>NUCLEOTIDE SEQUENCE</scope>
    <source>
        <strain evidence="2">BB02</strain>
    </source>
</reference>
<dbReference type="InterPro" id="IPR052535">
    <property type="entry name" value="Bacilysin_H2HPP_isomerase"/>
</dbReference>
<dbReference type="InterPro" id="IPR013096">
    <property type="entry name" value="Cupin_2"/>
</dbReference>
<dbReference type="VEuPathDB" id="VectorBase:BGLB004456"/>
<reference evidence="2" key="3">
    <citation type="submission" date="2016-10" db="UniProtKB">
        <authorList>
            <consortium name="VectorBase"/>
        </authorList>
    </citation>
    <scope>IDENTIFICATION</scope>
    <source>
        <strain evidence="2">BB02</strain>
    </source>
</reference>
<dbReference type="EnsemblMetazoa" id="BGLB004456-RA">
    <property type="protein sequence ID" value="BGLB004456-PA"/>
    <property type="gene ID" value="BGLB004456"/>
</dbReference>
<reference evidence="2" key="4">
    <citation type="submission" date="2025-05" db="UniProtKB">
        <authorList>
            <consortium name="EnsemblMetazoa"/>
        </authorList>
    </citation>
    <scope>IDENTIFICATION</scope>
    <source>
        <strain evidence="2">BB02</strain>
    </source>
</reference>
<dbReference type="PANTHER" id="PTHR40112:SF1">
    <property type="entry name" value="H2HPP ISOMERASE"/>
    <property type="match status" value="1"/>
</dbReference>
<dbReference type="PANTHER" id="PTHR40112">
    <property type="entry name" value="H2HPP ISOMERASE"/>
    <property type="match status" value="1"/>
</dbReference>
<gene>
    <name evidence="2" type="primary">106059206</name>
</gene>
<evidence type="ECO:0000259" key="1">
    <source>
        <dbReference type="Pfam" id="PF07883"/>
    </source>
</evidence>
<evidence type="ECO:0000313" key="2">
    <source>
        <dbReference type="EnsemblMetazoa" id="BGLB004456-PA"/>
    </source>
</evidence>
<dbReference type="Pfam" id="PF07883">
    <property type="entry name" value="Cupin_2"/>
    <property type="match status" value="1"/>
</dbReference>
<dbReference type="Proteomes" id="UP000076420">
    <property type="component" value="Unassembled WGS sequence"/>
</dbReference>
<feature type="domain" description="Cupin type-2" evidence="1">
    <location>
        <begin position="37"/>
        <end position="102"/>
    </location>
</feature>
<dbReference type="InterPro" id="IPR014710">
    <property type="entry name" value="RmlC-like_jellyroll"/>
</dbReference>
<dbReference type="AlphaFoldDB" id="A0A182Z5P8"/>
<dbReference type="InterPro" id="IPR011051">
    <property type="entry name" value="RmlC_Cupin_sf"/>
</dbReference>
<reference evidence="2" key="1">
    <citation type="journal article" date="2004" name="J. Parasitol.">
        <title>The mitochondrial genome of Biomphalaria glabrata (Gastropoda: Basommatophora), intermediate host of Schistosoma mansoni.</title>
        <authorList>
            <person name="DeJong R.J."/>
            <person name="Emery A.M."/>
            <person name="Adema C.M."/>
        </authorList>
    </citation>
    <scope>NUCLEOTIDE SEQUENCE</scope>
    <source>
        <strain evidence="2">BB02</strain>
    </source>
</reference>
<sequence>MTDKVNLIKWDQSIDGPLTDTNMRKKLKSKGYTSTMYVFTPGTDFPNHTHSMTKLDAITSGKFLLSMHGQDVIMEPGDIVEVPKNVVHNAHVIGSEDVTFFDSVKI</sequence>